<feature type="domain" description="NADH dehydrogenase subunit 5 C-terminal" evidence="21">
    <location>
        <begin position="502"/>
        <end position="627"/>
    </location>
</feature>
<dbReference type="InterPro" id="IPR003945">
    <property type="entry name" value="NU5C-like"/>
</dbReference>
<feature type="transmembrane region" description="Helical" evidence="17">
    <location>
        <begin position="30"/>
        <end position="50"/>
    </location>
</feature>
<feature type="transmembrane region" description="Helical" evidence="17">
    <location>
        <begin position="113"/>
        <end position="131"/>
    </location>
</feature>
<feature type="transmembrane region" description="Helical" evidence="17">
    <location>
        <begin position="301"/>
        <end position="319"/>
    </location>
</feature>
<evidence type="ECO:0000313" key="24">
    <source>
        <dbReference type="EMBL" id="AEO19661.1"/>
    </source>
</evidence>
<dbReference type="InterPro" id="IPR001750">
    <property type="entry name" value="ND/Mrp_TM"/>
</dbReference>
<keyword evidence="7 17" id="KW-0812">Transmembrane</keyword>
<dbReference type="PRINTS" id="PR01434">
    <property type="entry name" value="NADHDHGNASE5"/>
</dbReference>
<dbReference type="EMBL" id="JN190941">
    <property type="protein sequence ID" value="AEO19692.1"/>
    <property type="molecule type" value="Genomic_DNA"/>
</dbReference>
<evidence type="ECO:0000313" key="25">
    <source>
        <dbReference type="EMBL" id="AEO19692.1"/>
    </source>
</evidence>
<evidence type="ECO:0000256" key="5">
    <source>
        <dbReference type="ARBA" id="ARBA00022448"/>
    </source>
</evidence>
<evidence type="ECO:0000313" key="22">
    <source>
        <dbReference type="EMBL" id="AEF33901.1"/>
    </source>
</evidence>
<feature type="transmembrane region" description="Helical" evidence="17">
    <location>
        <begin position="273"/>
        <end position="294"/>
    </location>
</feature>
<feature type="transmembrane region" description="Helical" evidence="17">
    <location>
        <begin position="454"/>
        <end position="472"/>
    </location>
</feature>
<comment type="subcellular location">
    <subcellularLocation>
        <location evidence="2">Mitochondrion inner membrane</location>
        <topology evidence="2">Multi-pass membrane protein</topology>
    </subcellularLocation>
</comment>
<evidence type="ECO:0000256" key="18">
    <source>
        <dbReference type="SAM" id="SignalP"/>
    </source>
</evidence>
<dbReference type="InterPro" id="IPR001516">
    <property type="entry name" value="Proton_antipo_N"/>
</dbReference>
<reference evidence="24" key="2">
    <citation type="journal article" date="2012" name="J. Gen. Appl. Microbiol.">
        <title>The mitochondrial genome of the white-rot fungus Flammulina velutipes.</title>
        <authorList>
            <person name="Yoon H."/>
            <person name="You Y.H."/>
            <person name="Woo J.R."/>
            <person name="Park Y.J."/>
            <person name="Kong W.S."/>
            <person name="Lee B.M."/>
            <person name="Kim J.G."/>
        </authorList>
    </citation>
    <scope>NUCLEOTIDE SEQUENCE</scope>
    <source>
        <strain evidence="24">4019-20</strain>
    </source>
</reference>
<dbReference type="GO" id="GO:0003954">
    <property type="term" value="F:NADH dehydrogenase activity"/>
    <property type="evidence" value="ECO:0007669"/>
    <property type="project" value="TreeGrafter"/>
</dbReference>
<comment type="catalytic activity">
    <reaction evidence="16 17">
        <text>a ubiquinone + NADH + 5 H(+)(in) = a ubiquinol + NAD(+) + 4 H(+)(out)</text>
        <dbReference type="Rhea" id="RHEA:29091"/>
        <dbReference type="Rhea" id="RHEA-COMP:9565"/>
        <dbReference type="Rhea" id="RHEA-COMP:9566"/>
        <dbReference type="ChEBI" id="CHEBI:15378"/>
        <dbReference type="ChEBI" id="CHEBI:16389"/>
        <dbReference type="ChEBI" id="CHEBI:17976"/>
        <dbReference type="ChEBI" id="CHEBI:57540"/>
        <dbReference type="ChEBI" id="CHEBI:57945"/>
        <dbReference type="EC" id="7.1.1.2"/>
    </reaction>
</comment>
<evidence type="ECO:0000256" key="6">
    <source>
        <dbReference type="ARBA" id="ARBA00022660"/>
    </source>
</evidence>
<dbReference type="EMBL" id="JN190940">
    <property type="protein sequence ID" value="AEO19661.1"/>
    <property type="molecule type" value="Genomic_DNA"/>
</dbReference>
<keyword evidence="14 17" id="KW-0496">Mitochondrion</keyword>
<feature type="transmembrane region" description="Helical" evidence="17">
    <location>
        <begin position="176"/>
        <end position="197"/>
    </location>
</feature>
<evidence type="ECO:0000256" key="1">
    <source>
        <dbReference type="ARBA" id="ARBA00003257"/>
    </source>
</evidence>
<feature type="transmembrane region" description="Helical" evidence="17">
    <location>
        <begin position="410"/>
        <end position="434"/>
    </location>
</feature>
<geneLocation type="mitochondrion" evidence="24"/>
<evidence type="ECO:0000256" key="12">
    <source>
        <dbReference type="ARBA" id="ARBA00023027"/>
    </source>
</evidence>
<sequence>MYILIILLPLLGSLSAGLLGRKIGIKGSQFITITTLLLSSLFMSIAFYEICICGSPVYINLGSWIDSEFLVISWEFIFDQLTVSLGLAVLYCSTLIHIYTIDYLSSDPHNQRFFSYLSAFTFGMLVLISGGNYFVMFVGWELIGVVSYLLINFYFTRIQANKAAILAFTMNRQGDMLLSIGFFALIALFSSLNYSTIFSLAPYMNETAITIIALLLFGGASAKSAQIPLHSWLPGSMEAPTPVSALLHAATLVTAGIYLLLRSSPILEYSPTALLVITLVGATTAFFAATSGLVQNDLKRIIAFSTISQLGYMVMAVGLSQYNVALFHTVNHAFFKALLFLSAGAVIHSFNDEQDVRKMGGLIKFLPFIYSVMIVGTLSLLATPFLSGFYSKDLILELAYGKYKFSGMYAYLLGSITAGLTAFYSFRLISLVFLSSPNGNKNSYLNSHESNISIILPLIILSLFSIFFGYLFSDMFVGIGSDFFGNSLFIHPNNINLVEAEYSLNLFIKLLPTILSFLGAIIGLILYNQTPYILNIFNEYSIIKNLYRFFNGKYYFDVIYNNYIFSNGFKFGYLISKQIDRGVIELLGPHGLSSLFNSFSLNISKLDTGLITTYALYFTISLLFLISVVFSNYLFDLQSFNDFIRLMILLTFTLYVSQRKEKIN</sequence>
<dbReference type="InterPro" id="IPR018393">
    <property type="entry name" value="NADHpl_OxRdtase_5_subgr"/>
</dbReference>
<evidence type="ECO:0000259" key="19">
    <source>
        <dbReference type="Pfam" id="PF00361"/>
    </source>
</evidence>
<organism evidence="24">
    <name type="scientific">Flammulina velutipes</name>
    <name type="common">Agaricus velutipes</name>
    <dbReference type="NCBI Taxonomy" id="38945"/>
    <lineage>
        <taxon>Eukaryota</taxon>
        <taxon>Fungi</taxon>
        <taxon>Dikarya</taxon>
        <taxon>Basidiomycota</taxon>
        <taxon>Agaricomycotina</taxon>
        <taxon>Agaricomycetes</taxon>
        <taxon>Agaricomycetidae</taxon>
        <taxon>Agaricales</taxon>
        <taxon>Marasmiineae</taxon>
        <taxon>Physalacriaceae</taxon>
        <taxon>Flammulina</taxon>
    </lineage>
</organism>
<evidence type="ECO:0000256" key="4">
    <source>
        <dbReference type="ARBA" id="ARBA00021096"/>
    </source>
</evidence>
<feature type="transmembrane region" description="Helical" evidence="17">
    <location>
        <begin position="614"/>
        <end position="634"/>
    </location>
</feature>
<keyword evidence="10" id="KW-0249">Electron transport</keyword>
<feature type="transmembrane region" description="Helical" evidence="17">
    <location>
        <begin position="137"/>
        <end position="155"/>
    </location>
</feature>
<comment type="function">
    <text evidence="1">Core subunit of the mitochondrial membrane respiratory chain NADH dehydrogenase (Complex I) that is believed to belong to the minimal assembly required for catalysis. Complex I functions in the transfer of electrons from NADH to the respiratory chain. The immediate electron acceptor for the enzyme is believed to be ubiquinone.</text>
</comment>
<feature type="transmembrane region" description="Helical" evidence="17">
    <location>
        <begin position="203"/>
        <end position="222"/>
    </location>
</feature>
<feature type="domain" description="NADH-Ubiquinone oxidoreductase (complex I) chain 5 N-terminal" evidence="20">
    <location>
        <begin position="64"/>
        <end position="114"/>
    </location>
</feature>
<feature type="domain" description="NADH:quinone oxidoreductase/Mrp antiporter transmembrane" evidence="19">
    <location>
        <begin position="132"/>
        <end position="412"/>
    </location>
</feature>
<keyword evidence="6" id="KW-0679">Respiratory chain</keyword>
<feature type="transmembrane region" description="Helical" evidence="17">
    <location>
        <begin position="83"/>
        <end position="101"/>
    </location>
</feature>
<evidence type="ECO:0000256" key="16">
    <source>
        <dbReference type="ARBA" id="ARBA00049551"/>
    </source>
</evidence>
<comment type="similarity">
    <text evidence="17">Belongs to the complex I subunit 5 family.</text>
</comment>
<reference evidence="22" key="3">
    <citation type="journal article" date="2014" name="PLoS ONE">
        <title>Whole genome and global gene expression analyses of the model mushroom Flammulina velutipes reveal a high capacity for lignocellulose degradation.</title>
        <authorList>
            <person name="Park Y.J."/>
            <person name="Baek J.H."/>
            <person name="Lee S."/>
            <person name="Kim C."/>
            <person name="Rhee H."/>
            <person name="Kim H."/>
            <person name="Seo J.S."/>
            <person name="Park H.R."/>
            <person name="Yoon D.E."/>
            <person name="Nam J.Y."/>
            <person name="Kim H.I."/>
            <person name="Kim J.G."/>
            <person name="Yoon H."/>
            <person name="Kang H.W."/>
            <person name="Cho J.Y."/>
            <person name="Song E.S."/>
            <person name="Sung G.H."/>
            <person name="Yoo Y.B."/>
            <person name="Lee C.S."/>
            <person name="Lee B.M."/>
            <person name="Kong W.S."/>
        </authorList>
    </citation>
    <scope>NUCLEOTIDE SEQUENCE</scope>
</reference>
<feature type="transmembrane region" description="Helical" evidence="17">
    <location>
        <begin position="243"/>
        <end position="261"/>
    </location>
</feature>
<evidence type="ECO:0000256" key="10">
    <source>
        <dbReference type="ARBA" id="ARBA00022982"/>
    </source>
</evidence>
<evidence type="ECO:0000256" key="8">
    <source>
        <dbReference type="ARBA" id="ARBA00022792"/>
    </source>
</evidence>
<evidence type="ECO:0000256" key="14">
    <source>
        <dbReference type="ARBA" id="ARBA00023128"/>
    </source>
</evidence>
<comment type="function">
    <text evidence="17">Core subunit of the mitochondrial membrane respiratory chain NADH dehydrogenase (Complex I) which catalyzes electron transfer from NADH through the respiratory chain, using ubiquinone as an electron acceptor. Essential for the catalytic activity and assembly of complex I.</text>
</comment>
<keyword evidence="13 17" id="KW-0830">Ubiquinone</keyword>
<dbReference type="Pfam" id="PF06455">
    <property type="entry name" value="NADH5_C"/>
    <property type="match status" value="1"/>
</dbReference>
<dbReference type="AlphaFoldDB" id="M9MU50"/>
<dbReference type="GO" id="GO:0015990">
    <property type="term" value="P:electron transport coupled proton transport"/>
    <property type="evidence" value="ECO:0007669"/>
    <property type="project" value="TreeGrafter"/>
</dbReference>
<evidence type="ECO:0000256" key="15">
    <source>
        <dbReference type="ARBA" id="ARBA00023136"/>
    </source>
</evidence>
<feature type="transmembrane region" description="Helical" evidence="17">
    <location>
        <begin position="640"/>
        <end position="657"/>
    </location>
</feature>
<keyword evidence="15 17" id="KW-0472">Membrane</keyword>
<feature type="transmembrane region" description="Helical" evidence="17">
    <location>
        <begin position="506"/>
        <end position="527"/>
    </location>
</feature>
<dbReference type="Pfam" id="PF00361">
    <property type="entry name" value="Proton_antipo_M"/>
    <property type="match status" value="1"/>
</dbReference>
<keyword evidence="8" id="KW-0999">Mitochondrion inner membrane</keyword>
<feature type="chain" id="PRO_5007694497" description="NADH-ubiquinone oxidoreductase chain 5" evidence="18">
    <location>
        <begin position="17"/>
        <end position="664"/>
    </location>
</feature>
<gene>
    <name evidence="24" type="primary">nad5</name>
</gene>
<dbReference type="EMBL" id="JF799107">
    <property type="protein sequence ID" value="AEF33901.1"/>
    <property type="molecule type" value="Genomic_DNA"/>
</dbReference>
<evidence type="ECO:0000256" key="13">
    <source>
        <dbReference type="ARBA" id="ARBA00023075"/>
    </source>
</evidence>
<evidence type="ECO:0000256" key="2">
    <source>
        <dbReference type="ARBA" id="ARBA00004448"/>
    </source>
</evidence>
<keyword evidence="11 17" id="KW-1133">Transmembrane helix</keyword>
<keyword evidence="18" id="KW-0732">Signal</keyword>
<dbReference type="NCBIfam" id="TIGR01974">
    <property type="entry name" value="NDH_I_L"/>
    <property type="match status" value="1"/>
</dbReference>
<name>M9MU50_FLAVE</name>
<keyword evidence="9" id="KW-1278">Translocase</keyword>
<evidence type="ECO:0000259" key="20">
    <source>
        <dbReference type="Pfam" id="PF00662"/>
    </source>
</evidence>
<keyword evidence="12 17" id="KW-0520">NAD</keyword>
<evidence type="ECO:0000256" key="9">
    <source>
        <dbReference type="ARBA" id="ARBA00022967"/>
    </source>
</evidence>
<dbReference type="EMBL" id="JN190939">
    <property type="protein sequence ID" value="AEO19629.1"/>
    <property type="molecule type" value="Genomic_DNA"/>
</dbReference>
<feature type="signal peptide" evidence="18">
    <location>
        <begin position="1"/>
        <end position="16"/>
    </location>
</feature>
<dbReference type="PANTHER" id="PTHR42829:SF2">
    <property type="entry name" value="NADH-UBIQUINONE OXIDOREDUCTASE CHAIN 5"/>
    <property type="match status" value="1"/>
</dbReference>
<dbReference type="RefSeq" id="YP_008080576.1">
    <property type="nucleotide sequence ID" value="NC_021373.1"/>
</dbReference>
<dbReference type="GeneID" id="15822010"/>
<evidence type="ECO:0000259" key="21">
    <source>
        <dbReference type="Pfam" id="PF06455"/>
    </source>
</evidence>
<proteinExistence type="inferred from homology"/>
<dbReference type="GO" id="GO:0005743">
    <property type="term" value="C:mitochondrial inner membrane"/>
    <property type="evidence" value="ECO:0007669"/>
    <property type="project" value="UniProtKB-SubCell"/>
</dbReference>
<feature type="transmembrane region" description="Helical" evidence="17">
    <location>
        <begin position="325"/>
        <end position="347"/>
    </location>
</feature>
<dbReference type="InterPro" id="IPR010934">
    <property type="entry name" value="NADH_DH_su5_C"/>
</dbReference>
<protein>
    <recommendedName>
        <fullName evidence="4 17">NADH-ubiquinone oxidoreductase chain 5</fullName>
        <ecNumber evidence="3 17">7.1.1.2</ecNumber>
    </recommendedName>
</protein>
<evidence type="ECO:0000256" key="7">
    <source>
        <dbReference type="ARBA" id="ARBA00022692"/>
    </source>
</evidence>
<reference evidence="23" key="1">
    <citation type="submission" date="2011-06" db="EMBL/GenBank/DDBJ databases">
        <title>Mitochondrial DNA sequences extracted from three strains of Flammulina velutipes.</title>
        <authorList>
            <person name="Yoon H."/>
            <person name="Kong W.-S."/>
            <person name="Kim J.-G."/>
        </authorList>
    </citation>
    <scope>NUCLEOTIDE SEQUENCE</scope>
    <source>
        <strain evidence="23">4019-18</strain>
        <strain evidence="25">4019-18x20</strain>
    </source>
</reference>
<dbReference type="GO" id="GO:0008137">
    <property type="term" value="F:NADH dehydrogenase (ubiquinone) activity"/>
    <property type="evidence" value="ECO:0007669"/>
    <property type="project" value="UniProtKB-EC"/>
</dbReference>
<feature type="transmembrane region" description="Helical" evidence="17">
    <location>
        <begin position="368"/>
        <end position="390"/>
    </location>
</feature>
<evidence type="ECO:0000256" key="11">
    <source>
        <dbReference type="ARBA" id="ARBA00022989"/>
    </source>
</evidence>
<evidence type="ECO:0000256" key="3">
    <source>
        <dbReference type="ARBA" id="ARBA00012944"/>
    </source>
</evidence>
<dbReference type="Gene3D" id="1.20.5.2700">
    <property type="match status" value="1"/>
</dbReference>
<dbReference type="NCBIfam" id="NF005141">
    <property type="entry name" value="PRK06590.1"/>
    <property type="match status" value="1"/>
</dbReference>
<dbReference type="PANTHER" id="PTHR42829">
    <property type="entry name" value="NADH-UBIQUINONE OXIDOREDUCTASE CHAIN 5"/>
    <property type="match status" value="1"/>
</dbReference>
<evidence type="ECO:0000256" key="17">
    <source>
        <dbReference type="RuleBase" id="RU003404"/>
    </source>
</evidence>
<accession>M9MU50</accession>
<keyword evidence="5 17" id="KW-0813">Transport</keyword>
<dbReference type="EC" id="7.1.1.2" evidence="3 17"/>
<dbReference type="PRINTS" id="PR01435">
    <property type="entry name" value="NPOXDRDTASE5"/>
</dbReference>
<dbReference type="Pfam" id="PF00662">
    <property type="entry name" value="Proton_antipo_N"/>
    <property type="match status" value="1"/>
</dbReference>
<dbReference type="GO" id="GO:0042773">
    <property type="term" value="P:ATP synthesis coupled electron transport"/>
    <property type="evidence" value="ECO:0007669"/>
    <property type="project" value="InterPro"/>
</dbReference>
<evidence type="ECO:0000313" key="23">
    <source>
        <dbReference type="EMBL" id="AEO19629.1"/>
    </source>
</evidence>